<dbReference type="Pfam" id="PF04389">
    <property type="entry name" value="Peptidase_M28"/>
    <property type="match status" value="1"/>
</dbReference>
<dbReference type="Proteomes" id="UP000283684">
    <property type="component" value="Unassembled WGS sequence"/>
</dbReference>
<organism evidence="5 6">
    <name type="scientific">Bacteroides uniformis</name>
    <dbReference type="NCBI Taxonomy" id="820"/>
    <lineage>
        <taxon>Bacteria</taxon>
        <taxon>Pseudomonadati</taxon>
        <taxon>Bacteroidota</taxon>
        <taxon>Bacteroidia</taxon>
        <taxon>Bacteroidales</taxon>
        <taxon>Bacteroidaceae</taxon>
        <taxon>Bacteroides</taxon>
    </lineage>
</organism>
<comment type="caution">
    <text evidence="5">The sequence shown here is derived from an EMBL/GenBank/DDBJ whole genome shotgun (WGS) entry which is preliminary data.</text>
</comment>
<protein>
    <submittedName>
        <fullName evidence="5">Glutamine cyclotransferase</fullName>
    </submittedName>
</protein>
<dbReference type="AlphaFoldDB" id="A0A413NQA9"/>
<dbReference type="SUPFAM" id="SSF53187">
    <property type="entry name" value="Zn-dependent exopeptidases"/>
    <property type="match status" value="1"/>
</dbReference>
<sequence length="339" mass="37929">MKRNYTFIPLLLLLIVAIVACSNNSSKSAADNDSEGDATKATVQVPQFSADSAYQYIQTQADFGPRVPNTAAHKACGEFLAKKLEEFGAKVYNQHADLVAYDNTILKARNVIGAYNPESKRRVLLCAHWDSRPYADQDADKTKHHSPILGVNDGASGVGVLLEVARQLQQQAPAIGIDIIFFDAEDYGIPYFYQGAYKNDTWCLGSQYWGRVPHVDGYNARYGILLDMVGGKNATFYKEQFSQRTAGKYVNKIWNTAHRLGFGNFFPKEKGTEVTDDHMYVYNLRQIPCVDIINYDPNCDTGFGDFWHTIDDTMDIIDKGTLNAVGQTLLEVIYNETIK</sequence>
<feature type="domain" description="Peptidase M28" evidence="4">
    <location>
        <begin position="110"/>
        <end position="332"/>
    </location>
</feature>
<dbReference type="CDD" id="cd08656">
    <property type="entry name" value="M28_like"/>
    <property type="match status" value="1"/>
</dbReference>
<dbReference type="EMBL" id="QSEE01000003">
    <property type="protein sequence ID" value="RGZ50632.1"/>
    <property type="molecule type" value="Genomic_DNA"/>
</dbReference>
<keyword evidence="1 5" id="KW-0808">Transferase</keyword>
<dbReference type="PANTHER" id="PTHR12283">
    <property type="entry name" value="GLUTAMINYL-PEPTIDE CYCLOTRANSFERASE"/>
    <property type="match status" value="1"/>
</dbReference>
<dbReference type="InterPro" id="IPR040234">
    <property type="entry name" value="QC/QCL"/>
</dbReference>
<name>A0A413NQA9_BACUN</name>
<proteinExistence type="predicted"/>
<dbReference type="Gene3D" id="3.40.630.10">
    <property type="entry name" value="Zn peptidases"/>
    <property type="match status" value="1"/>
</dbReference>
<feature type="chain" id="PRO_5019547165" evidence="3">
    <location>
        <begin position="30"/>
        <end position="339"/>
    </location>
</feature>
<dbReference type="PANTHER" id="PTHR12283:SF6">
    <property type="entry name" value="GLUTAMINYL-PEPTIDE CYCLOTRANSFERASE-RELATED"/>
    <property type="match status" value="1"/>
</dbReference>
<gene>
    <name evidence="5" type="ORF">DW988_05730</name>
</gene>
<dbReference type="GO" id="GO:0008270">
    <property type="term" value="F:zinc ion binding"/>
    <property type="evidence" value="ECO:0007669"/>
    <property type="project" value="TreeGrafter"/>
</dbReference>
<dbReference type="PROSITE" id="PS51257">
    <property type="entry name" value="PROKAR_LIPOPROTEIN"/>
    <property type="match status" value="1"/>
</dbReference>
<accession>A0A413NQA9</accession>
<keyword evidence="2" id="KW-0012">Acyltransferase</keyword>
<keyword evidence="3" id="KW-0732">Signal</keyword>
<dbReference type="InterPro" id="IPR007484">
    <property type="entry name" value="Peptidase_M28"/>
</dbReference>
<evidence type="ECO:0000256" key="1">
    <source>
        <dbReference type="ARBA" id="ARBA00022679"/>
    </source>
</evidence>
<evidence type="ECO:0000259" key="4">
    <source>
        <dbReference type="Pfam" id="PF04389"/>
    </source>
</evidence>
<evidence type="ECO:0000313" key="6">
    <source>
        <dbReference type="Proteomes" id="UP000283684"/>
    </source>
</evidence>
<reference evidence="5 6" key="1">
    <citation type="submission" date="2018-08" db="EMBL/GenBank/DDBJ databases">
        <title>A genome reference for cultivated species of the human gut microbiota.</title>
        <authorList>
            <person name="Zou Y."/>
            <person name="Xue W."/>
            <person name="Luo G."/>
        </authorList>
    </citation>
    <scope>NUCLEOTIDE SEQUENCE [LARGE SCALE GENOMIC DNA]</scope>
    <source>
        <strain evidence="5 6">AM50-4</strain>
    </source>
</reference>
<dbReference type="GO" id="GO:0016603">
    <property type="term" value="F:glutaminyl-peptide cyclotransferase activity"/>
    <property type="evidence" value="ECO:0007669"/>
    <property type="project" value="TreeGrafter"/>
</dbReference>
<evidence type="ECO:0000256" key="2">
    <source>
        <dbReference type="ARBA" id="ARBA00023315"/>
    </source>
</evidence>
<evidence type="ECO:0000313" key="5">
    <source>
        <dbReference type="EMBL" id="RGZ50632.1"/>
    </source>
</evidence>
<feature type="signal peptide" evidence="3">
    <location>
        <begin position="1"/>
        <end position="29"/>
    </location>
</feature>
<evidence type="ECO:0000256" key="3">
    <source>
        <dbReference type="SAM" id="SignalP"/>
    </source>
</evidence>